<name>A0A2A3YDP2_9MICO</name>
<organism evidence="1 2">
    <name type="scientific">Brachybacterium alimentarium</name>
    <dbReference type="NCBI Taxonomy" id="47845"/>
    <lineage>
        <taxon>Bacteria</taxon>
        <taxon>Bacillati</taxon>
        <taxon>Actinomycetota</taxon>
        <taxon>Actinomycetes</taxon>
        <taxon>Micrococcales</taxon>
        <taxon>Dermabacteraceae</taxon>
        <taxon>Brachybacterium</taxon>
    </lineage>
</organism>
<keyword evidence="2" id="KW-1185">Reference proteome</keyword>
<dbReference type="OrthoDB" id="3254820at2"/>
<dbReference type="GO" id="GO:0045893">
    <property type="term" value="P:positive regulation of DNA-templated transcription"/>
    <property type="evidence" value="ECO:0007669"/>
    <property type="project" value="InterPro"/>
</dbReference>
<dbReference type="AlphaFoldDB" id="A0A2A3YDP2"/>
<comment type="caution">
    <text evidence="1">The sequence shown here is derived from an EMBL/GenBank/DDBJ whole genome shotgun (WGS) entry which is preliminary data.</text>
</comment>
<evidence type="ECO:0000313" key="1">
    <source>
        <dbReference type="EMBL" id="PCC37882.1"/>
    </source>
</evidence>
<dbReference type="RefSeq" id="WP_096197823.1">
    <property type="nucleotide sequence ID" value="NZ_NRGR01000033.1"/>
</dbReference>
<dbReference type="InterPro" id="IPR025182">
    <property type="entry name" value="RNApol-bd_RbpA"/>
</dbReference>
<sequence length="128" mass="14229">MPPALITATVPHRTRTPENPDRVVPLVPQVVAYLCGQCEVTTEARLHPQAPIPVLWPCRICREGAECTVEADEGVELIGMPAVPKQYQRKDHWTHLSERRTEAELDRLLAARLELLRAGKLHSGPSTA</sequence>
<dbReference type="GO" id="GO:0001000">
    <property type="term" value="F:bacterial-type RNA polymerase core enzyme binding"/>
    <property type="evidence" value="ECO:0007669"/>
    <property type="project" value="InterPro"/>
</dbReference>
<accession>A0A2A3YDP2</accession>
<dbReference type="EMBL" id="NRGR01000033">
    <property type="protein sequence ID" value="PCC37882.1"/>
    <property type="molecule type" value="Genomic_DNA"/>
</dbReference>
<protein>
    <recommendedName>
        <fullName evidence="3">RNA polymerase-binding protein RbpA</fullName>
    </recommendedName>
</protein>
<evidence type="ECO:0000313" key="2">
    <source>
        <dbReference type="Proteomes" id="UP000218598"/>
    </source>
</evidence>
<gene>
    <name evidence="1" type="ORF">CIK66_16935</name>
</gene>
<reference evidence="1 2" key="1">
    <citation type="journal article" date="2017" name="Elife">
        <title>Extensive horizontal gene transfer in cheese-associated bacteria.</title>
        <authorList>
            <person name="Bonham K.S."/>
            <person name="Wolfe B.E."/>
            <person name="Dutton R.J."/>
        </authorList>
    </citation>
    <scope>NUCLEOTIDE SEQUENCE [LARGE SCALE GENOMIC DNA]</scope>
    <source>
        <strain evidence="1 2">341_9</strain>
    </source>
</reference>
<proteinExistence type="predicted"/>
<evidence type="ECO:0008006" key="3">
    <source>
        <dbReference type="Google" id="ProtNLM"/>
    </source>
</evidence>
<dbReference type="Pfam" id="PF13397">
    <property type="entry name" value="RbpA"/>
    <property type="match status" value="1"/>
</dbReference>
<dbReference type="Proteomes" id="UP000218598">
    <property type="component" value="Unassembled WGS sequence"/>
</dbReference>